<dbReference type="Pfam" id="PF00072">
    <property type="entry name" value="Response_reg"/>
    <property type="match status" value="1"/>
</dbReference>
<evidence type="ECO:0000256" key="5">
    <source>
        <dbReference type="ARBA" id="ARBA00023163"/>
    </source>
</evidence>
<protein>
    <submittedName>
        <fullName evidence="10">Response regulator</fullName>
    </submittedName>
</protein>
<dbReference type="SMART" id="SM00419">
    <property type="entry name" value="HTH_CRP"/>
    <property type="match status" value="1"/>
</dbReference>
<keyword evidence="11" id="KW-1185">Reference proteome</keyword>
<dbReference type="SMART" id="SM00100">
    <property type="entry name" value="cNMP"/>
    <property type="match status" value="1"/>
</dbReference>
<evidence type="ECO:0000259" key="9">
    <source>
        <dbReference type="PROSITE" id="PS51063"/>
    </source>
</evidence>
<dbReference type="SMART" id="SM00448">
    <property type="entry name" value="REC"/>
    <property type="match status" value="1"/>
</dbReference>
<dbReference type="GO" id="GO:0000156">
    <property type="term" value="F:phosphorelay response regulator activity"/>
    <property type="evidence" value="ECO:0007669"/>
    <property type="project" value="TreeGrafter"/>
</dbReference>
<comment type="caution">
    <text evidence="10">The sequence shown here is derived from an EMBL/GenBank/DDBJ whole genome shotgun (WGS) entry which is preliminary data.</text>
</comment>
<name>A0A6L9EC53_9FLAO</name>
<dbReference type="InterPro" id="IPR036388">
    <property type="entry name" value="WH-like_DNA-bd_sf"/>
</dbReference>
<feature type="domain" description="Cyclic nucleotide-binding" evidence="7">
    <location>
        <begin position="139"/>
        <end position="244"/>
    </location>
</feature>
<dbReference type="Gene3D" id="3.40.50.2300">
    <property type="match status" value="1"/>
</dbReference>
<dbReference type="CDD" id="cd00038">
    <property type="entry name" value="CAP_ED"/>
    <property type="match status" value="1"/>
</dbReference>
<evidence type="ECO:0000256" key="4">
    <source>
        <dbReference type="ARBA" id="ARBA00023125"/>
    </source>
</evidence>
<dbReference type="InterPro" id="IPR012318">
    <property type="entry name" value="HTH_CRP"/>
</dbReference>
<dbReference type="PANTHER" id="PTHR48111:SF4">
    <property type="entry name" value="DNA-BINDING DUAL TRANSCRIPTIONAL REGULATOR OMPR"/>
    <property type="match status" value="1"/>
</dbReference>
<keyword evidence="5" id="KW-0804">Transcription</keyword>
<dbReference type="Pfam" id="PF13545">
    <property type="entry name" value="HTH_Crp_2"/>
    <property type="match status" value="1"/>
</dbReference>
<dbReference type="InterPro" id="IPR014710">
    <property type="entry name" value="RmlC-like_jellyroll"/>
</dbReference>
<dbReference type="PROSITE" id="PS50110">
    <property type="entry name" value="RESPONSE_REGULATORY"/>
    <property type="match status" value="1"/>
</dbReference>
<dbReference type="Proteomes" id="UP000475249">
    <property type="component" value="Unassembled WGS sequence"/>
</dbReference>
<dbReference type="SUPFAM" id="SSF51206">
    <property type="entry name" value="cAMP-binding domain-like"/>
    <property type="match status" value="1"/>
</dbReference>
<proteinExistence type="predicted"/>
<organism evidence="10 11">
    <name type="scientific">Poritiphilus flavus</name>
    <dbReference type="NCBI Taxonomy" id="2697053"/>
    <lineage>
        <taxon>Bacteria</taxon>
        <taxon>Pseudomonadati</taxon>
        <taxon>Bacteroidota</taxon>
        <taxon>Flavobacteriia</taxon>
        <taxon>Flavobacteriales</taxon>
        <taxon>Flavobacteriaceae</taxon>
        <taxon>Poritiphilus</taxon>
    </lineage>
</organism>
<dbReference type="EMBL" id="WXYO01000004">
    <property type="protein sequence ID" value="NAS12276.1"/>
    <property type="molecule type" value="Genomic_DNA"/>
</dbReference>
<dbReference type="InterPro" id="IPR001789">
    <property type="entry name" value="Sig_transdc_resp-reg_receiver"/>
</dbReference>
<accession>A0A6L9EC53</accession>
<dbReference type="SUPFAM" id="SSF46785">
    <property type="entry name" value="Winged helix' DNA-binding domain"/>
    <property type="match status" value="1"/>
</dbReference>
<evidence type="ECO:0000256" key="2">
    <source>
        <dbReference type="ARBA" id="ARBA00023012"/>
    </source>
</evidence>
<dbReference type="InterPro" id="IPR039420">
    <property type="entry name" value="WalR-like"/>
</dbReference>
<feature type="domain" description="Response regulatory" evidence="8">
    <location>
        <begin position="3"/>
        <end position="119"/>
    </location>
</feature>
<dbReference type="Gene3D" id="2.60.120.10">
    <property type="entry name" value="Jelly Rolls"/>
    <property type="match status" value="1"/>
</dbReference>
<evidence type="ECO:0000256" key="3">
    <source>
        <dbReference type="ARBA" id="ARBA00023015"/>
    </source>
</evidence>
<dbReference type="AlphaFoldDB" id="A0A6L9EC53"/>
<dbReference type="InterPro" id="IPR018490">
    <property type="entry name" value="cNMP-bd_dom_sf"/>
</dbReference>
<dbReference type="InterPro" id="IPR000595">
    <property type="entry name" value="cNMP-bd_dom"/>
</dbReference>
<dbReference type="PANTHER" id="PTHR48111">
    <property type="entry name" value="REGULATOR OF RPOS"/>
    <property type="match status" value="1"/>
</dbReference>
<reference evidence="10 11" key="1">
    <citation type="submission" date="2020-01" db="EMBL/GenBank/DDBJ databases">
        <title>Bacteria diversity of Porities sp.</title>
        <authorList>
            <person name="Wang G."/>
        </authorList>
    </citation>
    <scope>NUCLEOTIDE SEQUENCE [LARGE SCALE GENOMIC DNA]</scope>
    <source>
        <strain evidence="10 11">R33</strain>
    </source>
</reference>
<dbReference type="GO" id="GO:0000976">
    <property type="term" value="F:transcription cis-regulatory region binding"/>
    <property type="evidence" value="ECO:0007669"/>
    <property type="project" value="TreeGrafter"/>
</dbReference>
<sequence>MKKILVIEDHKDVRENTVEILELADYDVIAAENGRTGIEMAKEQLPDLIVSDIMMPEMDGYMVLEALSQDIKTAGIPFIFLTAKDGKSDMRKGMNLGADDYLYKPYDPQELLDAVKIRLKKNDFLQQQFSKTAMGMNSFFKEASNYLGMELLSKNRASREYGNREVIYQEGDAAHHLYFIQEGNVKTFRVTESGKEMVTGMYGKGDFIAQLSLLNSCGTYLETATALEHARVFSIPKEDFTKLVYKDRAVSNKFLDIISNDMVQLQEQLVAIAYSSVKQRAAKALLELHEKGFIEDEHHKGVDILREDLAGMIGTAKETAIRALTEFREEGLVGIGKKRRLILLDKNRLRSIADFGI</sequence>
<dbReference type="RefSeq" id="WP_161435315.1">
    <property type="nucleotide sequence ID" value="NZ_WXYO01000004.1"/>
</dbReference>
<gene>
    <name evidence="10" type="ORF">GTQ38_09705</name>
</gene>
<dbReference type="GO" id="GO:0005829">
    <property type="term" value="C:cytosol"/>
    <property type="evidence" value="ECO:0007669"/>
    <property type="project" value="TreeGrafter"/>
</dbReference>
<keyword evidence="2" id="KW-0902">Two-component regulatory system</keyword>
<dbReference type="PROSITE" id="PS50042">
    <property type="entry name" value="CNMP_BINDING_3"/>
    <property type="match status" value="1"/>
</dbReference>
<keyword evidence="1 6" id="KW-0597">Phosphoprotein</keyword>
<feature type="modified residue" description="4-aspartylphosphate" evidence="6">
    <location>
        <position position="52"/>
    </location>
</feature>
<dbReference type="GO" id="GO:0006355">
    <property type="term" value="P:regulation of DNA-templated transcription"/>
    <property type="evidence" value="ECO:0007669"/>
    <property type="project" value="InterPro"/>
</dbReference>
<dbReference type="InterPro" id="IPR011006">
    <property type="entry name" value="CheY-like_superfamily"/>
</dbReference>
<dbReference type="Gene3D" id="1.10.10.10">
    <property type="entry name" value="Winged helix-like DNA-binding domain superfamily/Winged helix DNA-binding domain"/>
    <property type="match status" value="1"/>
</dbReference>
<dbReference type="Pfam" id="PF00027">
    <property type="entry name" value="cNMP_binding"/>
    <property type="match status" value="1"/>
</dbReference>
<dbReference type="SUPFAM" id="SSF52172">
    <property type="entry name" value="CheY-like"/>
    <property type="match status" value="1"/>
</dbReference>
<evidence type="ECO:0000256" key="6">
    <source>
        <dbReference type="PROSITE-ProRule" id="PRU00169"/>
    </source>
</evidence>
<dbReference type="GO" id="GO:0032993">
    <property type="term" value="C:protein-DNA complex"/>
    <property type="evidence" value="ECO:0007669"/>
    <property type="project" value="TreeGrafter"/>
</dbReference>
<feature type="domain" description="HTH crp-type" evidence="9">
    <location>
        <begin position="275"/>
        <end position="347"/>
    </location>
</feature>
<dbReference type="InterPro" id="IPR036390">
    <property type="entry name" value="WH_DNA-bd_sf"/>
</dbReference>
<evidence type="ECO:0000259" key="7">
    <source>
        <dbReference type="PROSITE" id="PS50042"/>
    </source>
</evidence>
<evidence type="ECO:0000313" key="11">
    <source>
        <dbReference type="Proteomes" id="UP000475249"/>
    </source>
</evidence>
<keyword evidence="3" id="KW-0805">Transcription regulation</keyword>
<evidence type="ECO:0000256" key="1">
    <source>
        <dbReference type="ARBA" id="ARBA00022553"/>
    </source>
</evidence>
<dbReference type="PROSITE" id="PS51063">
    <property type="entry name" value="HTH_CRP_2"/>
    <property type="match status" value="1"/>
</dbReference>
<evidence type="ECO:0000313" key="10">
    <source>
        <dbReference type="EMBL" id="NAS12276.1"/>
    </source>
</evidence>
<evidence type="ECO:0000259" key="8">
    <source>
        <dbReference type="PROSITE" id="PS50110"/>
    </source>
</evidence>
<keyword evidence="4" id="KW-0238">DNA-binding</keyword>